<organism evidence="8 9">
    <name type="scientific">Trichoderma harzianum</name>
    <name type="common">Hypocrea lixii</name>
    <dbReference type="NCBI Taxonomy" id="5544"/>
    <lineage>
        <taxon>Eukaryota</taxon>
        <taxon>Fungi</taxon>
        <taxon>Dikarya</taxon>
        <taxon>Ascomycota</taxon>
        <taxon>Pezizomycotina</taxon>
        <taxon>Sordariomycetes</taxon>
        <taxon>Hypocreomycetidae</taxon>
        <taxon>Hypocreales</taxon>
        <taxon>Hypocreaceae</taxon>
        <taxon>Trichoderma</taxon>
    </lineage>
</organism>
<comment type="subcellular location">
    <subcellularLocation>
        <location evidence="1">Membrane</location>
        <topology evidence="1">Multi-pass membrane protein</topology>
    </subcellularLocation>
</comment>
<reference evidence="9" key="1">
    <citation type="journal article" date="2015" name="Genome Announc.">
        <title>Draft whole-genome sequence of the biocontrol agent Trichoderma harzianum T6776.</title>
        <authorList>
            <person name="Baroncelli R."/>
            <person name="Piaggeschi G."/>
            <person name="Fiorini L."/>
            <person name="Bertolini E."/>
            <person name="Zapparata A."/>
            <person name="Pe M.E."/>
            <person name="Sarrocco S."/>
            <person name="Vannacci G."/>
        </authorList>
    </citation>
    <scope>NUCLEOTIDE SEQUENCE [LARGE SCALE GENOMIC DNA]</scope>
    <source>
        <strain evidence="9">T6776</strain>
    </source>
</reference>
<dbReference type="Gene3D" id="1.20.1250.20">
    <property type="entry name" value="MFS general substrate transporter like domains"/>
    <property type="match status" value="1"/>
</dbReference>
<feature type="transmembrane region" description="Helical" evidence="6">
    <location>
        <begin position="468"/>
        <end position="489"/>
    </location>
</feature>
<evidence type="ECO:0000313" key="9">
    <source>
        <dbReference type="Proteomes" id="UP000034112"/>
    </source>
</evidence>
<dbReference type="CDD" id="cd17323">
    <property type="entry name" value="MFS_Tpo1_MDR_like"/>
    <property type="match status" value="1"/>
</dbReference>
<dbReference type="GO" id="GO:1990961">
    <property type="term" value="P:xenobiotic detoxification by transmembrane export across the plasma membrane"/>
    <property type="evidence" value="ECO:0007669"/>
    <property type="project" value="TreeGrafter"/>
</dbReference>
<feature type="transmembrane region" description="Helical" evidence="6">
    <location>
        <begin position="154"/>
        <end position="175"/>
    </location>
</feature>
<feature type="domain" description="Major facilitator superfamily (MFS) profile" evidence="7">
    <location>
        <begin position="155"/>
        <end position="585"/>
    </location>
</feature>
<evidence type="ECO:0000256" key="3">
    <source>
        <dbReference type="ARBA" id="ARBA00022989"/>
    </source>
</evidence>
<feature type="transmembrane region" description="Helical" evidence="6">
    <location>
        <begin position="565"/>
        <end position="583"/>
    </location>
</feature>
<dbReference type="OMA" id="PVYYLTF"/>
<comment type="caution">
    <text evidence="8">The sequence shown here is derived from an EMBL/GenBank/DDBJ whole genome shotgun (WGS) entry which is preliminary data.</text>
</comment>
<feature type="transmembrane region" description="Helical" evidence="6">
    <location>
        <begin position="428"/>
        <end position="447"/>
    </location>
</feature>
<dbReference type="InterPro" id="IPR011701">
    <property type="entry name" value="MFS"/>
</dbReference>
<dbReference type="InterPro" id="IPR020846">
    <property type="entry name" value="MFS_dom"/>
</dbReference>
<dbReference type="Pfam" id="PF07690">
    <property type="entry name" value="MFS_1"/>
    <property type="match status" value="1"/>
</dbReference>
<dbReference type="Proteomes" id="UP000034112">
    <property type="component" value="Unassembled WGS sequence"/>
</dbReference>
<gene>
    <name evidence="8" type="ORF">THAR02_05688</name>
</gene>
<accession>A0A0F9XAQ8</accession>
<feature type="transmembrane region" description="Helical" evidence="6">
    <location>
        <begin position="195"/>
        <end position="212"/>
    </location>
</feature>
<dbReference type="GO" id="GO:0015244">
    <property type="term" value="F:fluconazole transmembrane transporter activity"/>
    <property type="evidence" value="ECO:0007669"/>
    <property type="project" value="TreeGrafter"/>
</dbReference>
<sequence>MYDIFRESALGQAIRFVSRNKLLQYPEERPDFVLPPEYLALLSNSEKQHEIISDRSNSHIDHPSGSPAPLSDDSSQTADEDGEDLRRERTVGSIQRGPYMEHGRYDPEQQIELKKTKSEPIVPVKTNDGVILVDWYTTDDQANPQNWSSFKRSYIVFVICLYTWVTYVAGSVFAFSEPGIVEHFGVSVEASELGLALYVLAYGVGPLIFGPLTEIPVIGRNPVYYLTFLVFFALSFPAATINSFGGLLAVRFFAGFFGSVGIAIGGASIQDVFTLIYFPYGLGWWVLSFWAGPAIGPTFAGFAAMEKGWRWPLWEVVWICAVMAIFLLALTPETSAPNILLRRAKRLRKLTGDARLQSQSEIDQRHMSGSAVLIAALIRPFEITIKDPSIFFVNLYTALTYAIYFTFFEVFPLVFPPFYGFNLGQTGLAFLACEVGSILALILYFAYLNFYMIPDNIKNGFREQEHRLLPAIFGSVVLPIGLFIFAWTARASIHWIVPLIGVTIFVLGQYMVIQGLFMYVPVSYPQYAASIFTGNDLIRSAVATGCILAARPMFINLGVHKGVTVLAGLSIMGIIGTLLMYKYGKTLRVKSKFAQA</sequence>
<keyword evidence="3 6" id="KW-1133">Transmembrane helix</keyword>
<evidence type="ECO:0000256" key="1">
    <source>
        <dbReference type="ARBA" id="ARBA00004141"/>
    </source>
</evidence>
<dbReference type="EMBL" id="JOKZ01000160">
    <property type="protein sequence ID" value="KKP02226.1"/>
    <property type="molecule type" value="Genomic_DNA"/>
</dbReference>
<feature type="region of interest" description="Disordered" evidence="5">
    <location>
        <begin position="50"/>
        <end position="102"/>
    </location>
</feature>
<feature type="transmembrane region" description="Helical" evidence="6">
    <location>
        <begin position="495"/>
        <end position="520"/>
    </location>
</feature>
<keyword evidence="2 6" id="KW-0812">Transmembrane</keyword>
<evidence type="ECO:0000313" key="8">
    <source>
        <dbReference type="EMBL" id="KKP02226.1"/>
    </source>
</evidence>
<feature type="transmembrane region" description="Helical" evidence="6">
    <location>
        <begin position="248"/>
        <end position="269"/>
    </location>
</feature>
<evidence type="ECO:0000256" key="4">
    <source>
        <dbReference type="ARBA" id="ARBA00023136"/>
    </source>
</evidence>
<dbReference type="SUPFAM" id="SSF103473">
    <property type="entry name" value="MFS general substrate transporter"/>
    <property type="match status" value="1"/>
</dbReference>
<dbReference type="GO" id="GO:0005886">
    <property type="term" value="C:plasma membrane"/>
    <property type="evidence" value="ECO:0007669"/>
    <property type="project" value="TreeGrafter"/>
</dbReference>
<evidence type="ECO:0000256" key="6">
    <source>
        <dbReference type="SAM" id="Phobius"/>
    </source>
</evidence>
<feature type="transmembrane region" description="Helical" evidence="6">
    <location>
        <begin position="389"/>
        <end position="408"/>
    </location>
</feature>
<dbReference type="PANTHER" id="PTHR23502:SF23">
    <property type="entry name" value="FLUCONAZOLE RESISTANCE PROTEIN 1"/>
    <property type="match status" value="1"/>
</dbReference>
<evidence type="ECO:0000256" key="2">
    <source>
        <dbReference type="ARBA" id="ARBA00022692"/>
    </source>
</evidence>
<evidence type="ECO:0000256" key="5">
    <source>
        <dbReference type="SAM" id="MobiDB-lite"/>
    </source>
</evidence>
<proteinExistence type="predicted"/>
<feature type="transmembrane region" description="Helical" evidence="6">
    <location>
        <begin position="224"/>
        <end position="242"/>
    </location>
</feature>
<dbReference type="PROSITE" id="PS50850">
    <property type="entry name" value="MFS"/>
    <property type="match status" value="1"/>
</dbReference>
<keyword evidence="4 6" id="KW-0472">Membrane</keyword>
<evidence type="ECO:0000259" key="7">
    <source>
        <dbReference type="PROSITE" id="PS50850"/>
    </source>
</evidence>
<protein>
    <submittedName>
        <fullName evidence="8">Major facilitator superfamily transporter</fullName>
    </submittedName>
</protein>
<name>A0A0F9XAQ8_TRIHA</name>
<feature type="compositionally biased region" description="Basic and acidic residues" evidence="5">
    <location>
        <begin position="50"/>
        <end position="62"/>
    </location>
</feature>
<feature type="transmembrane region" description="Helical" evidence="6">
    <location>
        <begin position="316"/>
        <end position="341"/>
    </location>
</feature>
<dbReference type="PANTHER" id="PTHR23502">
    <property type="entry name" value="MAJOR FACILITATOR SUPERFAMILY"/>
    <property type="match status" value="1"/>
</dbReference>
<dbReference type="AlphaFoldDB" id="A0A0F9XAQ8"/>
<feature type="transmembrane region" description="Helical" evidence="6">
    <location>
        <begin position="281"/>
        <end position="304"/>
    </location>
</feature>
<feature type="transmembrane region" description="Helical" evidence="6">
    <location>
        <begin position="541"/>
        <end position="559"/>
    </location>
</feature>
<dbReference type="InterPro" id="IPR036259">
    <property type="entry name" value="MFS_trans_sf"/>
</dbReference>
<dbReference type="OrthoDB" id="3357846at2759"/>